<dbReference type="AlphaFoldDB" id="A0A285VCZ5"/>
<evidence type="ECO:0000313" key="2">
    <source>
        <dbReference type="Proteomes" id="UP000219688"/>
    </source>
</evidence>
<dbReference type="EMBL" id="OBQK01000001">
    <property type="protein sequence ID" value="SOC51817.1"/>
    <property type="molecule type" value="Genomic_DNA"/>
</dbReference>
<keyword evidence="2" id="KW-1185">Reference proteome</keyword>
<organism evidence="1 2">
    <name type="scientific">Ornithinimicrobium cerasi</name>
    <dbReference type="NCBI Taxonomy" id="2248773"/>
    <lineage>
        <taxon>Bacteria</taxon>
        <taxon>Bacillati</taxon>
        <taxon>Actinomycetota</taxon>
        <taxon>Actinomycetes</taxon>
        <taxon>Micrococcales</taxon>
        <taxon>Ornithinimicrobiaceae</taxon>
        <taxon>Ornithinimicrobium</taxon>
    </lineage>
</organism>
<evidence type="ECO:0000313" key="1">
    <source>
        <dbReference type="EMBL" id="SOC51817.1"/>
    </source>
</evidence>
<name>A0A285VCZ5_9MICO</name>
<proteinExistence type="predicted"/>
<gene>
    <name evidence="1" type="ORF">SAMN05421879_101319</name>
</gene>
<protein>
    <recommendedName>
        <fullName evidence="3">Transcriptional regulator, AbiEi antitoxin, Type IV TA system</fullName>
    </recommendedName>
</protein>
<accession>A0A285VCZ5</accession>
<dbReference type="Proteomes" id="UP000219688">
    <property type="component" value="Unassembled WGS sequence"/>
</dbReference>
<sequence>MLQPMSQQERTFPHIEGQRGLATVAQLLGAGWTTSSLRHARRTRFQEPMPRVVAPHRGRVDGATALVAAALWAGPRAVLTGGVALGRLGIEVSPQHVATFVIPETGRAREHDRARLIRSTRELEVVRRSGPLVVTGAARAIADAAVHESHRPEDLEHWSIAVLQRGLTTPEVLEQELWLRPRAKVEAVWRGLAGFVDGAWSRPEVALRREVDGDGGFPPLLTNCRLETLEGQLLGTPDGYLEEAGTAIQVHSRAHHQGFDDAGGDLWGRTVEKDSDLVAAGVRVVGVTPWTLYTKPQRFLNRLRQVVALGLESPRPAVRVVRRDAA</sequence>
<reference evidence="2" key="1">
    <citation type="submission" date="2017-08" db="EMBL/GenBank/DDBJ databases">
        <authorList>
            <person name="Varghese N."/>
            <person name="Submissions S."/>
        </authorList>
    </citation>
    <scope>NUCLEOTIDE SEQUENCE [LARGE SCALE GENOMIC DNA]</scope>
    <source>
        <strain evidence="2">USBA17B2</strain>
    </source>
</reference>
<evidence type="ECO:0008006" key="3">
    <source>
        <dbReference type="Google" id="ProtNLM"/>
    </source>
</evidence>